<comment type="caution">
    <text evidence="1">The sequence shown here is derived from an EMBL/GenBank/DDBJ whole genome shotgun (WGS) entry which is preliminary data.</text>
</comment>
<protein>
    <submittedName>
        <fullName evidence="1">Uncharacterized protein</fullName>
    </submittedName>
</protein>
<dbReference type="RefSeq" id="WP_226599023.1">
    <property type="nucleotide sequence ID" value="NZ_BNDY01000014.1"/>
</dbReference>
<evidence type="ECO:0000313" key="1">
    <source>
        <dbReference type="EMBL" id="GHI39697.1"/>
    </source>
</evidence>
<dbReference type="EMBL" id="BNDY01000014">
    <property type="protein sequence ID" value="GHI39697.1"/>
    <property type="molecule type" value="Genomic_DNA"/>
</dbReference>
<gene>
    <name evidence="1" type="ORF">Sviol_41050</name>
</gene>
<organism evidence="1 2">
    <name type="scientific">Streptomyces violascens</name>
    <dbReference type="NCBI Taxonomy" id="67381"/>
    <lineage>
        <taxon>Bacteria</taxon>
        <taxon>Bacillati</taxon>
        <taxon>Actinomycetota</taxon>
        <taxon>Actinomycetes</taxon>
        <taxon>Kitasatosporales</taxon>
        <taxon>Streptomycetaceae</taxon>
        <taxon>Streptomyces</taxon>
    </lineage>
</organism>
<accession>A0ABQ3QQZ0</accession>
<sequence length="137" mass="15302">MVPVYLREDPQRATVGAARTDGPPSELVRFMERFSDAQLAILWKWSGLGFDPATQEAAPYPGREVMVKFIEPIPGSWRDILRRAVRNMGNRRDLLALLSLLRQIVTGYVPPVPHSAPAPRVLTPQRGCHRIAPARAP</sequence>
<proteinExistence type="predicted"/>
<evidence type="ECO:0000313" key="2">
    <source>
        <dbReference type="Proteomes" id="UP001050808"/>
    </source>
</evidence>
<dbReference type="Proteomes" id="UP001050808">
    <property type="component" value="Unassembled WGS sequence"/>
</dbReference>
<reference evidence="1" key="1">
    <citation type="submission" date="2024-05" db="EMBL/GenBank/DDBJ databases">
        <title>Whole genome shotgun sequence of Streptomyces violascens NBRC 12920.</title>
        <authorList>
            <person name="Komaki H."/>
            <person name="Tamura T."/>
        </authorList>
    </citation>
    <scope>NUCLEOTIDE SEQUENCE</scope>
    <source>
        <strain evidence="1">NBRC 12920</strain>
    </source>
</reference>
<keyword evidence="2" id="KW-1185">Reference proteome</keyword>
<name>A0ABQ3QQZ0_9ACTN</name>